<dbReference type="AlphaFoldDB" id="A0A518B817"/>
<keyword evidence="2" id="KW-0119">Carbohydrate metabolism</keyword>
<dbReference type="Gene3D" id="3.20.20.80">
    <property type="entry name" value="Glycosidases"/>
    <property type="match status" value="1"/>
</dbReference>
<name>A0A518B817_9BACT</name>
<evidence type="ECO:0000256" key="1">
    <source>
        <dbReference type="ARBA" id="ARBA00022801"/>
    </source>
</evidence>
<keyword evidence="3" id="KW-0624">Polysaccharide degradation</keyword>
<evidence type="ECO:0000313" key="6">
    <source>
        <dbReference type="Proteomes" id="UP000317093"/>
    </source>
</evidence>
<dbReference type="GO" id="GO:0045493">
    <property type="term" value="P:xylan catabolic process"/>
    <property type="evidence" value="ECO:0007669"/>
    <property type="project" value="UniProtKB-KW"/>
</dbReference>
<evidence type="ECO:0000256" key="3">
    <source>
        <dbReference type="ARBA" id="ARBA00023326"/>
    </source>
</evidence>
<dbReference type="OrthoDB" id="290971at2"/>
<dbReference type="Proteomes" id="UP000317093">
    <property type="component" value="Chromosome"/>
</dbReference>
<keyword evidence="1 5" id="KW-0378">Hydrolase</keyword>
<dbReference type="SUPFAM" id="SSF51445">
    <property type="entry name" value="(Trans)glycosidases"/>
    <property type="match status" value="1"/>
</dbReference>
<evidence type="ECO:0000259" key="4">
    <source>
        <dbReference type="Pfam" id="PF00331"/>
    </source>
</evidence>
<dbReference type="Pfam" id="PF00331">
    <property type="entry name" value="Glyco_hydro_10"/>
    <property type="match status" value="1"/>
</dbReference>
<proteinExistence type="predicted"/>
<gene>
    <name evidence="5" type="primary">xlnA_2</name>
    <name evidence="5" type="ORF">Pan216_39910</name>
</gene>
<reference evidence="5 6" key="1">
    <citation type="submission" date="2019-02" db="EMBL/GenBank/DDBJ databases">
        <title>Deep-cultivation of Planctomycetes and their phenomic and genomic characterization uncovers novel biology.</title>
        <authorList>
            <person name="Wiegand S."/>
            <person name="Jogler M."/>
            <person name="Boedeker C."/>
            <person name="Pinto D."/>
            <person name="Vollmers J."/>
            <person name="Rivas-Marin E."/>
            <person name="Kohn T."/>
            <person name="Peeters S.H."/>
            <person name="Heuer A."/>
            <person name="Rast P."/>
            <person name="Oberbeckmann S."/>
            <person name="Bunk B."/>
            <person name="Jeske O."/>
            <person name="Meyerdierks A."/>
            <person name="Storesund J.E."/>
            <person name="Kallscheuer N."/>
            <person name="Luecker S."/>
            <person name="Lage O.M."/>
            <person name="Pohl T."/>
            <person name="Merkel B.J."/>
            <person name="Hornburger P."/>
            <person name="Mueller R.-W."/>
            <person name="Bruemmer F."/>
            <person name="Labrenz M."/>
            <person name="Spormann A.M."/>
            <person name="Op den Camp H."/>
            <person name="Overmann J."/>
            <person name="Amann R."/>
            <person name="Jetten M.S.M."/>
            <person name="Mascher T."/>
            <person name="Medema M.H."/>
            <person name="Devos D.P."/>
            <person name="Kaster A.-K."/>
            <person name="Ovreas L."/>
            <person name="Rohde M."/>
            <person name="Galperin M.Y."/>
            <person name="Jogler C."/>
        </authorList>
    </citation>
    <scope>NUCLEOTIDE SEQUENCE [LARGE SCALE GENOMIC DNA]</scope>
    <source>
        <strain evidence="5 6">Pan216</strain>
    </source>
</reference>
<keyword evidence="5" id="KW-0858">Xylan degradation</keyword>
<feature type="domain" description="GH10" evidence="4">
    <location>
        <begin position="204"/>
        <end position="285"/>
    </location>
</feature>
<dbReference type="GO" id="GO:0031176">
    <property type="term" value="F:endo-1,4-beta-xylanase activity"/>
    <property type="evidence" value="ECO:0007669"/>
    <property type="project" value="UniProtKB-EC"/>
</dbReference>
<protein>
    <submittedName>
        <fullName evidence="5">Endo-1,4-beta-xylanase A</fullName>
        <ecNumber evidence="5">3.2.1.8</ecNumber>
    </submittedName>
</protein>
<sequence>MKGLHFTLPPNAGIEPERFQHGYVTGLDRSPMSLHVEMVNGIASVYRATSESGSLHLPWEIDRFGEIVVQSTSLMEREEPYRLSLELARGQLNKMRNQHVDWAGHGLKVSDAVQDSMQRSSQSFRNAFQAKSEEEREAAATDALSGAIWAAEGMTEGYARRATRTRVRDRGPIKATLACMFDDGLFDVDPGPFRSAFNHVQIPLRWAECEPEHGQFDWSTLDRQIGWCEEHGLEITLGPLIDFHESRLPGWLSNYEQNVELMATLMLDLVETCMARYKGRIACWETTARTNIAGTLRLNEDQMLWITRRLSEVGKSIDPDAALTATICQPWGEYFVRQDQRFSPGYFADSLYRLKLPLSTLTFEIAMGYAPDGSFCRSLLDVSQLMDSLHEVCGRLRVRLVFPSQAIKDGPVTTSAGRWRGEFSEAIQAEWAEKVTLVGLAKPFVDGITWGMYHDAHAMDWPHGGLIDREGQPKPALERLTTIRGSLLR</sequence>
<dbReference type="InterPro" id="IPR001000">
    <property type="entry name" value="GH10_dom"/>
</dbReference>
<dbReference type="KEGG" id="knv:Pan216_39910"/>
<dbReference type="EMBL" id="CP036279">
    <property type="protein sequence ID" value="QDU63116.1"/>
    <property type="molecule type" value="Genomic_DNA"/>
</dbReference>
<keyword evidence="5" id="KW-0326">Glycosidase</keyword>
<keyword evidence="6" id="KW-1185">Reference proteome</keyword>
<dbReference type="RefSeq" id="WP_145260338.1">
    <property type="nucleotide sequence ID" value="NZ_CP036279.1"/>
</dbReference>
<accession>A0A518B817</accession>
<evidence type="ECO:0000256" key="2">
    <source>
        <dbReference type="ARBA" id="ARBA00023277"/>
    </source>
</evidence>
<dbReference type="InterPro" id="IPR017853">
    <property type="entry name" value="GH"/>
</dbReference>
<evidence type="ECO:0000313" key="5">
    <source>
        <dbReference type="EMBL" id="QDU63116.1"/>
    </source>
</evidence>
<organism evidence="5 6">
    <name type="scientific">Kolteria novifilia</name>
    <dbReference type="NCBI Taxonomy" id="2527975"/>
    <lineage>
        <taxon>Bacteria</taxon>
        <taxon>Pseudomonadati</taxon>
        <taxon>Planctomycetota</taxon>
        <taxon>Planctomycetia</taxon>
        <taxon>Kolteriales</taxon>
        <taxon>Kolteriaceae</taxon>
        <taxon>Kolteria</taxon>
    </lineage>
</organism>
<dbReference type="EC" id="3.2.1.8" evidence="5"/>